<proteinExistence type="predicted"/>
<dbReference type="EMBL" id="JALNTZ010000003">
    <property type="protein sequence ID" value="KAJ3659939.1"/>
    <property type="molecule type" value="Genomic_DNA"/>
</dbReference>
<dbReference type="Proteomes" id="UP001168821">
    <property type="component" value="Unassembled WGS sequence"/>
</dbReference>
<evidence type="ECO:0000313" key="2">
    <source>
        <dbReference type="EMBL" id="KAJ3659939.1"/>
    </source>
</evidence>
<name>A0AA38IVE9_9CUCU</name>
<comment type="caution">
    <text evidence="2">The sequence shown here is derived from an EMBL/GenBank/DDBJ whole genome shotgun (WGS) entry which is preliminary data.</text>
</comment>
<accession>A0AA38IVE9</accession>
<protein>
    <recommendedName>
        <fullName evidence="1">Reverse transcriptase domain-containing protein</fullName>
    </recommendedName>
</protein>
<reference evidence="2" key="1">
    <citation type="journal article" date="2023" name="G3 (Bethesda)">
        <title>Whole genome assemblies of Zophobas morio and Tenebrio molitor.</title>
        <authorList>
            <person name="Kaur S."/>
            <person name="Stinson S.A."/>
            <person name="diCenzo G.C."/>
        </authorList>
    </citation>
    <scope>NUCLEOTIDE SEQUENCE</scope>
    <source>
        <strain evidence="2">QUZm001</strain>
    </source>
</reference>
<organism evidence="2 3">
    <name type="scientific">Zophobas morio</name>
    <dbReference type="NCBI Taxonomy" id="2755281"/>
    <lineage>
        <taxon>Eukaryota</taxon>
        <taxon>Metazoa</taxon>
        <taxon>Ecdysozoa</taxon>
        <taxon>Arthropoda</taxon>
        <taxon>Hexapoda</taxon>
        <taxon>Insecta</taxon>
        <taxon>Pterygota</taxon>
        <taxon>Neoptera</taxon>
        <taxon>Endopterygota</taxon>
        <taxon>Coleoptera</taxon>
        <taxon>Polyphaga</taxon>
        <taxon>Cucujiformia</taxon>
        <taxon>Tenebrionidae</taxon>
        <taxon>Zophobas</taxon>
    </lineage>
</organism>
<feature type="domain" description="Reverse transcriptase" evidence="1">
    <location>
        <begin position="1"/>
        <end position="83"/>
    </location>
</feature>
<sequence length="118" mass="13618">MAFTDDLILLEEEEVRVPNTLAEVEDFFAARGMEVNPRKNAGLCIRGYEGKSIPRVRPVFRVDGHWIRPVKAMDPFRYLGYGFGSFGIRRPNLYALQMMPTNLHRAALNVDQKFFLLK</sequence>
<dbReference type="AlphaFoldDB" id="A0AA38IVE9"/>
<evidence type="ECO:0000259" key="1">
    <source>
        <dbReference type="PROSITE" id="PS50878"/>
    </source>
</evidence>
<dbReference type="InterPro" id="IPR000477">
    <property type="entry name" value="RT_dom"/>
</dbReference>
<keyword evidence="3" id="KW-1185">Reference proteome</keyword>
<dbReference type="PROSITE" id="PS50878">
    <property type="entry name" value="RT_POL"/>
    <property type="match status" value="1"/>
</dbReference>
<evidence type="ECO:0000313" key="3">
    <source>
        <dbReference type="Proteomes" id="UP001168821"/>
    </source>
</evidence>
<gene>
    <name evidence="2" type="ORF">Zmor_011601</name>
</gene>